<dbReference type="HAMAP" id="MF_00361">
    <property type="entry name" value="NAD_kinase"/>
    <property type="match status" value="1"/>
</dbReference>
<comment type="function">
    <text evidence="6">Involved in the regulation of the intracellular balance of NAD and NADP, and is a key enzyme in the biosynthesis of NADP. Catalyzes specifically the phosphorylation on 2'-hydroxyl of the adenosine moiety of NAD to yield NADP.</text>
</comment>
<evidence type="ECO:0000313" key="8">
    <source>
        <dbReference type="Proteomes" id="UP000199208"/>
    </source>
</evidence>
<comment type="catalytic activity">
    <reaction evidence="5 6">
        <text>NAD(+) + ATP = ADP + NADP(+) + H(+)</text>
        <dbReference type="Rhea" id="RHEA:18629"/>
        <dbReference type="ChEBI" id="CHEBI:15378"/>
        <dbReference type="ChEBI" id="CHEBI:30616"/>
        <dbReference type="ChEBI" id="CHEBI:57540"/>
        <dbReference type="ChEBI" id="CHEBI:58349"/>
        <dbReference type="ChEBI" id="CHEBI:456216"/>
        <dbReference type="EC" id="2.7.1.23"/>
    </reaction>
</comment>
<name>A0A1G5RUG7_9FIRM</name>
<dbReference type="Gene3D" id="2.60.200.30">
    <property type="entry name" value="Probable inorganic polyphosphate/atp-NAD kinase, domain 2"/>
    <property type="match status" value="1"/>
</dbReference>
<dbReference type="PANTHER" id="PTHR20275">
    <property type="entry name" value="NAD KINASE"/>
    <property type="match status" value="1"/>
</dbReference>
<dbReference type="Proteomes" id="UP000199208">
    <property type="component" value="Unassembled WGS sequence"/>
</dbReference>
<dbReference type="RefSeq" id="WP_092589585.1">
    <property type="nucleotide sequence ID" value="NZ_FMWL01000003.1"/>
</dbReference>
<dbReference type="InterPro" id="IPR017437">
    <property type="entry name" value="ATP-NAD_kinase_PpnK-typ_C"/>
</dbReference>
<dbReference type="Pfam" id="PF01513">
    <property type="entry name" value="NAD_kinase"/>
    <property type="match status" value="1"/>
</dbReference>
<dbReference type="Pfam" id="PF20143">
    <property type="entry name" value="NAD_kinase_C"/>
    <property type="match status" value="1"/>
</dbReference>
<feature type="binding site" evidence="6">
    <location>
        <position position="157"/>
    </location>
    <ligand>
        <name>NAD(+)</name>
        <dbReference type="ChEBI" id="CHEBI:57540"/>
    </ligand>
</feature>
<dbReference type="EC" id="2.7.1.23" evidence="6"/>
<keyword evidence="6" id="KW-0963">Cytoplasm</keyword>
<feature type="binding site" evidence="6">
    <location>
        <position position="149"/>
    </location>
    <ligand>
        <name>NAD(+)</name>
        <dbReference type="ChEBI" id="CHEBI:57540"/>
    </ligand>
</feature>
<proteinExistence type="inferred from homology"/>
<dbReference type="InterPro" id="IPR002504">
    <property type="entry name" value="NADK"/>
</dbReference>
<feature type="binding site" evidence="6">
    <location>
        <begin position="46"/>
        <end position="47"/>
    </location>
    <ligand>
        <name>NAD(+)</name>
        <dbReference type="ChEBI" id="CHEBI:57540"/>
    </ligand>
</feature>
<dbReference type="GO" id="GO:0046872">
    <property type="term" value="F:metal ion binding"/>
    <property type="evidence" value="ECO:0007669"/>
    <property type="project" value="UniProtKB-UniRule"/>
</dbReference>
<protein>
    <recommendedName>
        <fullName evidence="6">NAD kinase</fullName>
        <ecNumber evidence="6">2.7.1.23</ecNumber>
    </recommendedName>
    <alternativeName>
        <fullName evidence="6">ATP-dependent NAD kinase</fullName>
    </alternativeName>
</protein>
<keyword evidence="6" id="KW-0067">ATP-binding</keyword>
<comment type="caution">
    <text evidence="6">Lacks conserved residue(s) required for the propagation of feature annotation.</text>
</comment>
<evidence type="ECO:0000256" key="2">
    <source>
        <dbReference type="ARBA" id="ARBA00022777"/>
    </source>
</evidence>
<evidence type="ECO:0000256" key="5">
    <source>
        <dbReference type="ARBA" id="ARBA00047925"/>
    </source>
</evidence>
<accession>A0A1G5RUG7</accession>
<dbReference type="GO" id="GO:0006741">
    <property type="term" value="P:NADP+ biosynthetic process"/>
    <property type="evidence" value="ECO:0007669"/>
    <property type="project" value="UniProtKB-UniRule"/>
</dbReference>
<gene>
    <name evidence="6" type="primary">nadK</name>
    <name evidence="7" type="ORF">SAMN03080599_00775</name>
</gene>
<evidence type="ECO:0000256" key="1">
    <source>
        <dbReference type="ARBA" id="ARBA00022679"/>
    </source>
</evidence>
<comment type="cofactor">
    <cofactor evidence="6">
        <name>a divalent metal cation</name>
        <dbReference type="ChEBI" id="CHEBI:60240"/>
    </cofactor>
</comment>
<dbReference type="GO" id="GO:0019674">
    <property type="term" value="P:NAD+ metabolic process"/>
    <property type="evidence" value="ECO:0007669"/>
    <property type="project" value="InterPro"/>
</dbReference>
<keyword evidence="3 6" id="KW-0521">NADP</keyword>
<evidence type="ECO:0000256" key="3">
    <source>
        <dbReference type="ARBA" id="ARBA00022857"/>
    </source>
</evidence>
<feature type="binding site" evidence="6">
    <location>
        <begin position="120"/>
        <end position="121"/>
    </location>
    <ligand>
        <name>NAD(+)</name>
        <dbReference type="ChEBI" id="CHEBI:57540"/>
    </ligand>
</feature>
<dbReference type="GO" id="GO:0003951">
    <property type="term" value="F:NAD+ kinase activity"/>
    <property type="evidence" value="ECO:0007669"/>
    <property type="project" value="UniProtKB-UniRule"/>
</dbReference>
<feature type="active site" description="Proton acceptor" evidence="6">
    <location>
        <position position="46"/>
    </location>
</feature>
<evidence type="ECO:0000313" key="7">
    <source>
        <dbReference type="EMBL" id="SCZ77547.1"/>
    </source>
</evidence>
<organism evidence="7 8">
    <name type="scientific">Acidaminobacter hydrogenoformans DSM 2784</name>
    <dbReference type="NCBI Taxonomy" id="1120920"/>
    <lineage>
        <taxon>Bacteria</taxon>
        <taxon>Bacillati</taxon>
        <taxon>Bacillota</taxon>
        <taxon>Clostridia</taxon>
        <taxon>Peptostreptococcales</taxon>
        <taxon>Acidaminobacteraceae</taxon>
        <taxon>Acidaminobacter</taxon>
    </lineage>
</organism>
<dbReference type="InterPro" id="IPR017438">
    <property type="entry name" value="ATP-NAD_kinase_N"/>
</dbReference>
<keyword evidence="2 6" id="KW-0418">Kinase</keyword>
<dbReference type="STRING" id="1120920.SAMN03080599_00775"/>
<dbReference type="GO" id="GO:0005524">
    <property type="term" value="F:ATP binding"/>
    <property type="evidence" value="ECO:0007669"/>
    <property type="project" value="UniProtKB-KW"/>
</dbReference>
<sequence>MKNITLYSNTKKTSLEVKDKLFRMLTAAGYKIVSEGADLIIVIGGDGTMLSAIRRYRTLKIPFLGVNTGTLGFLPSVPPNQLDIILELLDTKAYAIQSYPLLEVRCKTVNGEQIDGYAFNEILIKHLEPRLLEVKIYIDGKPFNYFTGDGFIISTPIGSTGYAIWAGGVATHSELPVYQITPIHANDNSINRPLKTSMVVPIETVIDFSIVKAQLRAVIVACDGRKVTDDFISQISVRAAHKEVKILRYGDYDYFELFRNKIIDKRVSRVLSD</sequence>
<evidence type="ECO:0000256" key="4">
    <source>
        <dbReference type="ARBA" id="ARBA00023027"/>
    </source>
</evidence>
<dbReference type="Gene3D" id="3.40.50.10330">
    <property type="entry name" value="Probable inorganic polyphosphate/atp-NAD kinase, domain 1"/>
    <property type="match status" value="1"/>
</dbReference>
<dbReference type="GO" id="GO:0005737">
    <property type="term" value="C:cytoplasm"/>
    <property type="evidence" value="ECO:0007669"/>
    <property type="project" value="UniProtKB-SubCell"/>
</dbReference>
<dbReference type="GO" id="GO:0051287">
    <property type="term" value="F:NAD binding"/>
    <property type="evidence" value="ECO:0007669"/>
    <property type="project" value="UniProtKB-ARBA"/>
</dbReference>
<keyword evidence="8" id="KW-1185">Reference proteome</keyword>
<dbReference type="InterPro" id="IPR016064">
    <property type="entry name" value="NAD/diacylglycerol_kinase_sf"/>
</dbReference>
<dbReference type="OrthoDB" id="9774737at2"/>
<evidence type="ECO:0000256" key="6">
    <source>
        <dbReference type="HAMAP-Rule" id="MF_00361"/>
    </source>
</evidence>
<keyword evidence="1 6" id="KW-0808">Transferase</keyword>
<dbReference type="AlphaFoldDB" id="A0A1G5RUG7"/>
<reference evidence="7 8" key="1">
    <citation type="submission" date="2016-10" db="EMBL/GenBank/DDBJ databases">
        <authorList>
            <person name="de Groot N.N."/>
        </authorList>
    </citation>
    <scope>NUCLEOTIDE SEQUENCE [LARGE SCALE GENOMIC DNA]</scope>
    <source>
        <strain evidence="7 8">DSM 2784</strain>
    </source>
</reference>
<keyword evidence="4 6" id="KW-0520">NAD</keyword>
<comment type="similarity">
    <text evidence="6">Belongs to the NAD kinase family.</text>
</comment>
<dbReference type="EMBL" id="FMWL01000003">
    <property type="protein sequence ID" value="SCZ77547.1"/>
    <property type="molecule type" value="Genomic_DNA"/>
</dbReference>
<dbReference type="PANTHER" id="PTHR20275:SF0">
    <property type="entry name" value="NAD KINASE"/>
    <property type="match status" value="1"/>
</dbReference>
<comment type="subcellular location">
    <subcellularLocation>
        <location evidence="6">Cytoplasm</location>
    </subcellularLocation>
</comment>
<keyword evidence="6" id="KW-0547">Nucleotide-binding</keyword>
<dbReference type="SUPFAM" id="SSF111331">
    <property type="entry name" value="NAD kinase/diacylglycerol kinase-like"/>
    <property type="match status" value="1"/>
</dbReference>